<dbReference type="InterPro" id="IPR041679">
    <property type="entry name" value="DNA2/NAM7-like_C"/>
</dbReference>
<sequence>MSKKENILNAWIKVEQLSEGNINLKEKNIHEYNLKNIDWKHYFLDFMKKSCSDYNVKIEKKKYGIVLFFGIFPFEEVADILRKRYGKKASDEEVLKTQKFSITLYFDYELKLIDKNFFYTTSGYIREHNEFPKKISEEESHFLKELNSKLGEECQYFNDTLNYLIEKYGDEKRSLCYKFIKNVEYEEANLHSFFIKDLEKAKKINSDKLDFYLFGNDKEKINLESQPESENFQPELFETILMPNKYPNGRFPSNPDYALSFMQEVATNIAINSSAEVRTVNGPPGTGKTTLLKDIFAHYVVEQAHQICNLKNKKIQDEQQYNEKYKIGILPYEIAKGNIIVASSNNSAVQNIVKELPRIDSIYPDFLEEIKEADYFTDIANSDQLDDKKSIKEELWGTFSLEGGASSNVLKIMNTLKQISDVFDGDYQEEKSVYNDFKKMYQELMDEKKKRQDYYEDLKKIKDIKSNINFLKEEKQIEVSKFLNEIDELNVKCDTYKADVIKFEENKKIYLEKIKYLNDQVANYNKEYELLQIKKPAFLWLKKMFQTIEAKKYIEEIEIFNNKRNDCLNELSNLNQEISNNEKEKNKYQEKYDFSNSEIEKLKQGMNSKEKEYNDKISLLEMKINSLNEKIDPKDIQKLNFEVSNDELQKSNPWFDKKFRILQTKLFISALKVRKQFLYENKKSVKSAQIIWKNREEYASNKDLIVNAWQWINFTIPVISTTFASFGSMFYYMPENSISNLFIDEAGQALPQASVGAIFRSKKIMAVGDPEQIQPVLTLESGILSIIKNEYKVGDKYISPDASTQTLLDEVSPYGYYKDQDHWIGIPLWVHRRSDNPMFTISNRISYNDLMVQGKDKANGKAKWYHVEGTASNKYVKEEAEILKKLIKDKIEKNSKLKEEIFVISPFKHVANELAKELKNFDGIKFTKYDKNKKPINVGTVHTFQGKEAKIVYFVMGADFKSKGAASWAVSKPNIINVAVTRAKEEFYVIGNRKLYKSIGTNAGKMIELIDQYNENK</sequence>
<keyword evidence="5" id="KW-0067">ATP-binding</keyword>
<feature type="domain" description="DNA2/NAM7 helicase helicase" evidence="7">
    <location>
        <begin position="266"/>
        <end position="777"/>
    </location>
</feature>
<dbReference type="InterPro" id="IPR027417">
    <property type="entry name" value="P-loop_NTPase"/>
</dbReference>
<dbReference type="InterPro" id="IPR050534">
    <property type="entry name" value="Coronavir_polyprotein_1ab"/>
</dbReference>
<keyword evidence="6" id="KW-0175">Coiled coil</keyword>
<dbReference type="PANTHER" id="PTHR43788">
    <property type="entry name" value="DNA2/NAM7 HELICASE FAMILY MEMBER"/>
    <property type="match status" value="1"/>
</dbReference>
<evidence type="ECO:0000313" key="10">
    <source>
        <dbReference type="Proteomes" id="UP001197827"/>
    </source>
</evidence>
<feature type="coiled-coil region" evidence="6">
    <location>
        <begin position="472"/>
        <end position="630"/>
    </location>
</feature>
<accession>A0AAW4VGQ5</accession>
<dbReference type="GO" id="GO:0016787">
    <property type="term" value="F:hydrolase activity"/>
    <property type="evidence" value="ECO:0007669"/>
    <property type="project" value="UniProtKB-KW"/>
</dbReference>
<dbReference type="InterPro" id="IPR041677">
    <property type="entry name" value="DNA2/NAM7_AAA_11"/>
</dbReference>
<reference evidence="9" key="1">
    <citation type="submission" date="2021-10" db="EMBL/GenBank/DDBJ databases">
        <title>Collection of gut derived symbiotic bacterial strains cultured from healthy donors.</title>
        <authorList>
            <person name="Lin H."/>
            <person name="Littmann E."/>
            <person name="Kohout C."/>
            <person name="Pamer E.G."/>
        </authorList>
    </citation>
    <scope>NUCLEOTIDE SEQUENCE</scope>
    <source>
        <strain evidence="9">DFI.5.2</strain>
    </source>
</reference>
<dbReference type="Proteomes" id="UP001197827">
    <property type="component" value="Unassembled WGS sequence"/>
</dbReference>
<evidence type="ECO:0000256" key="3">
    <source>
        <dbReference type="ARBA" id="ARBA00022801"/>
    </source>
</evidence>
<evidence type="ECO:0000256" key="4">
    <source>
        <dbReference type="ARBA" id="ARBA00022806"/>
    </source>
</evidence>
<dbReference type="Gene3D" id="1.10.287.1490">
    <property type="match status" value="1"/>
</dbReference>
<dbReference type="SUPFAM" id="SSF52540">
    <property type="entry name" value="P-loop containing nucleoside triphosphate hydrolases"/>
    <property type="match status" value="1"/>
</dbReference>
<dbReference type="PANTHER" id="PTHR43788:SF8">
    <property type="entry name" value="DNA-BINDING PROTEIN SMUBP-2"/>
    <property type="match status" value="1"/>
</dbReference>
<dbReference type="GO" id="GO:0005524">
    <property type="term" value="F:ATP binding"/>
    <property type="evidence" value="ECO:0007669"/>
    <property type="project" value="UniProtKB-KW"/>
</dbReference>
<evidence type="ECO:0000256" key="6">
    <source>
        <dbReference type="SAM" id="Coils"/>
    </source>
</evidence>
<keyword evidence="2" id="KW-0547">Nucleotide-binding</keyword>
<dbReference type="RefSeq" id="WP_199596415.1">
    <property type="nucleotide sequence ID" value="NZ_JAJDKQ010000029.1"/>
</dbReference>
<keyword evidence="3" id="KW-0378">Hydrolase</keyword>
<comment type="similarity">
    <text evidence="1">Belongs to the DNA2/NAM7 helicase family.</text>
</comment>
<dbReference type="AlphaFoldDB" id="A0AAW4VGQ5"/>
<keyword evidence="4" id="KW-0347">Helicase</keyword>
<comment type="caution">
    <text evidence="9">The sequence shown here is derived from an EMBL/GenBank/DDBJ whole genome shotgun (WGS) entry which is preliminary data.</text>
</comment>
<dbReference type="EMBL" id="JAJDKQ010000029">
    <property type="protein sequence ID" value="MCB8562715.1"/>
    <property type="molecule type" value="Genomic_DNA"/>
</dbReference>
<organism evidence="9 10">
    <name type="scientific">Faecalibacillus intestinalis</name>
    <dbReference type="NCBI Taxonomy" id="1982626"/>
    <lineage>
        <taxon>Bacteria</taxon>
        <taxon>Bacillati</taxon>
        <taxon>Bacillota</taxon>
        <taxon>Erysipelotrichia</taxon>
        <taxon>Erysipelotrichales</taxon>
        <taxon>Coprobacillaceae</taxon>
        <taxon>Faecalibacillus</taxon>
    </lineage>
</organism>
<evidence type="ECO:0000259" key="8">
    <source>
        <dbReference type="Pfam" id="PF13087"/>
    </source>
</evidence>
<proteinExistence type="inferred from homology"/>
<dbReference type="Gene3D" id="3.40.50.300">
    <property type="entry name" value="P-loop containing nucleotide triphosphate hydrolases"/>
    <property type="match status" value="3"/>
</dbReference>
<feature type="domain" description="DNA2/NAM7 helicase-like C-terminal" evidence="8">
    <location>
        <begin position="872"/>
        <end position="994"/>
    </location>
</feature>
<evidence type="ECO:0000313" key="9">
    <source>
        <dbReference type="EMBL" id="MCB8562715.1"/>
    </source>
</evidence>
<evidence type="ECO:0000259" key="7">
    <source>
        <dbReference type="Pfam" id="PF13086"/>
    </source>
</evidence>
<evidence type="ECO:0000256" key="2">
    <source>
        <dbReference type="ARBA" id="ARBA00022741"/>
    </source>
</evidence>
<evidence type="ECO:0000256" key="1">
    <source>
        <dbReference type="ARBA" id="ARBA00007913"/>
    </source>
</evidence>
<name>A0AAW4VGQ5_9FIRM</name>
<evidence type="ECO:0000256" key="5">
    <source>
        <dbReference type="ARBA" id="ARBA00022840"/>
    </source>
</evidence>
<gene>
    <name evidence="9" type="ORF">LJD74_12035</name>
</gene>
<dbReference type="Pfam" id="PF13087">
    <property type="entry name" value="AAA_12"/>
    <property type="match status" value="1"/>
</dbReference>
<dbReference type="Pfam" id="PF13086">
    <property type="entry name" value="AAA_11"/>
    <property type="match status" value="1"/>
</dbReference>
<dbReference type="GO" id="GO:0043139">
    <property type="term" value="F:5'-3' DNA helicase activity"/>
    <property type="evidence" value="ECO:0007669"/>
    <property type="project" value="TreeGrafter"/>
</dbReference>
<protein>
    <submittedName>
        <fullName evidence="9">AAA domain-containing protein</fullName>
    </submittedName>
</protein>